<keyword evidence="1" id="KW-1133">Transmembrane helix</keyword>
<evidence type="ECO:0000313" key="2">
    <source>
        <dbReference type="EMBL" id="MBB6447028.1"/>
    </source>
</evidence>
<keyword evidence="3" id="KW-1185">Reference proteome</keyword>
<dbReference type="Proteomes" id="UP000531594">
    <property type="component" value="Unassembled WGS sequence"/>
</dbReference>
<evidence type="ECO:0000256" key="1">
    <source>
        <dbReference type="SAM" id="Phobius"/>
    </source>
</evidence>
<dbReference type="RefSeq" id="WP_184528568.1">
    <property type="nucleotide sequence ID" value="NZ_JACHGK010000016.1"/>
</dbReference>
<dbReference type="AlphaFoldDB" id="A0A7X0LWS3"/>
<gene>
    <name evidence="2" type="ORF">HNR53_003705</name>
</gene>
<name>A0A7X0LWS3_9BACI</name>
<feature type="transmembrane region" description="Helical" evidence="1">
    <location>
        <begin position="105"/>
        <end position="135"/>
    </location>
</feature>
<feature type="transmembrane region" description="Helical" evidence="1">
    <location>
        <begin position="24"/>
        <end position="46"/>
    </location>
</feature>
<keyword evidence="1" id="KW-0812">Transmembrane</keyword>
<evidence type="ECO:0000313" key="3">
    <source>
        <dbReference type="Proteomes" id="UP000531594"/>
    </source>
</evidence>
<sequence length="246" mass="27201">MSFITVNPAEIVKKQYFFKLRANIDAFSSLVGLQLLAILISLWGTSSSGIYSGALSIDVRNYSSDIVIAFTMIWGFTTAITITTKPFRHHDFTFVTNRVTSGVSNVLFLLTASVVGGILAMLARNLIILIVYSFFNQELYGSPMSDKGFFLGLFVSILYIFFVCSIGYLIGTLVQVNKAAVLIIPALVIGSIFFDAGMQRNPTVMNILEFYFLESSPWTFALKALITAVVLYSASIAITNRMEVRK</sequence>
<dbReference type="EMBL" id="JACHGK010000016">
    <property type="protein sequence ID" value="MBB6447028.1"/>
    <property type="molecule type" value="Genomic_DNA"/>
</dbReference>
<keyword evidence="1" id="KW-0472">Membrane</keyword>
<accession>A0A7X0LWS3</accession>
<comment type="caution">
    <text evidence="2">The sequence shown here is derived from an EMBL/GenBank/DDBJ whole genome shotgun (WGS) entry which is preliminary data.</text>
</comment>
<feature type="transmembrane region" description="Helical" evidence="1">
    <location>
        <begin position="179"/>
        <end position="198"/>
    </location>
</feature>
<protein>
    <submittedName>
        <fullName evidence="2">Uncharacterized protein</fullName>
    </submittedName>
</protein>
<feature type="transmembrane region" description="Helical" evidence="1">
    <location>
        <begin position="66"/>
        <end position="84"/>
    </location>
</feature>
<feature type="transmembrane region" description="Helical" evidence="1">
    <location>
        <begin position="218"/>
        <end position="238"/>
    </location>
</feature>
<organism evidence="2 3">
    <name type="scientific">Bacillus benzoevorans</name>
    <dbReference type="NCBI Taxonomy" id="1456"/>
    <lineage>
        <taxon>Bacteria</taxon>
        <taxon>Bacillati</taxon>
        <taxon>Bacillota</taxon>
        <taxon>Bacilli</taxon>
        <taxon>Bacillales</taxon>
        <taxon>Bacillaceae</taxon>
        <taxon>Bacillus</taxon>
    </lineage>
</organism>
<proteinExistence type="predicted"/>
<feature type="transmembrane region" description="Helical" evidence="1">
    <location>
        <begin position="147"/>
        <end position="170"/>
    </location>
</feature>
<reference evidence="2 3" key="1">
    <citation type="submission" date="2020-08" db="EMBL/GenBank/DDBJ databases">
        <title>Genomic Encyclopedia of Type Strains, Phase IV (KMG-IV): sequencing the most valuable type-strain genomes for metagenomic binning, comparative biology and taxonomic classification.</title>
        <authorList>
            <person name="Goeker M."/>
        </authorList>
    </citation>
    <scope>NUCLEOTIDE SEQUENCE [LARGE SCALE GENOMIC DNA]</scope>
    <source>
        <strain evidence="2 3">DSM 5391</strain>
    </source>
</reference>